<feature type="non-terminal residue" evidence="1">
    <location>
        <position position="46"/>
    </location>
</feature>
<name>A0A9N9PB44_9GLOM</name>
<gene>
    <name evidence="1" type="ORF">RFULGI_LOCUS18222</name>
</gene>
<organism evidence="1 2">
    <name type="scientific">Racocetra fulgida</name>
    <dbReference type="NCBI Taxonomy" id="60492"/>
    <lineage>
        <taxon>Eukaryota</taxon>
        <taxon>Fungi</taxon>
        <taxon>Fungi incertae sedis</taxon>
        <taxon>Mucoromycota</taxon>
        <taxon>Glomeromycotina</taxon>
        <taxon>Glomeromycetes</taxon>
        <taxon>Diversisporales</taxon>
        <taxon>Gigasporaceae</taxon>
        <taxon>Racocetra</taxon>
    </lineage>
</organism>
<feature type="non-terminal residue" evidence="1">
    <location>
        <position position="1"/>
    </location>
</feature>
<dbReference type="AlphaFoldDB" id="A0A9N9PB44"/>
<reference evidence="1" key="1">
    <citation type="submission" date="2021-06" db="EMBL/GenBank/DDBJ databases">
        <authorList>
            <person name="Kallberg Y."/>
            <person name="Tangrot J."/>
            <person name="Rosling A."/>
        </authorList>
    </citation>
    <scope>NUCLEOTIDE SEQUENCE</scope>
    <source>
        <strain evidence="1">IN212</strain>
    </source>
</reference>
<sequence>TLVEEPIKIDLIDEAELIRQLKIKPTNIAEWKQRHYITGYLNKNQK</sequence>
<evidence type="ECO:0000313" key="1">
    <source>
        <dbReference type="EMBL" id="CAG8805935.1"/>
    </source>
</evidence>
<proteinExistence type="predicted"/>
<protein>
    <submittedName>
        <fullName evidence="1">6245_t:CDS:1</fullName>
    </submittedName>
</protein>
<dbReference type="EMBL" id="CAJVPZ010078115">
    <property type="protein sequence ID" value="CAG8805935.1"/>
    <property type="molecule type" value="Genomic_DNA"/>
</dbReference>
<evidence type="ECO:0000313" key="2">
    <source>
        <dbReference type="Proteomes" id="UP000789396"/>
    </source>
</evidence>
<keyword evidence="2" id="KW-1185">Reference proteome</keyword>
<dbReference type="Proteomes" id="UP000789396">
    <property type="component" value="Unassembled WGS sequence"/>
</dbReference>
<comment type="caution">
    <text evidence="1">The sequence shown here is derived from an EMBL/GenBank/DDBJ whole genome shotgun (WGS) entry which is preliminary data.</text>
</comment>
<accession>A0A9N9PB44</accession>